<name>A0A1H9E704_9HYPH</name>
<dbReference type="Gene3D" id="1.10.3470.10">
    <property type="entry name" value="ABC transporter involved in vitamin B12 uptake, BtuC"/>
    <property type="match status" value="1"/>
</dbReference>
<evidence type="ECO:0000256" key="6">
    <source>
        <dbReference type="ARBA" id="ARBA00022989"/>
    </source>
</evidence>
<reference evidence="9 10" key="1">
    <citation type="submission" date="2016-10" db="EMBL/GenBank/DDBJ databases">
        <authorList>
            <person name="de Groot N.N."/>
        </authorList>
    </citation>
    <scope>NUCLEOTIDE SEQUENCE [LARGE SCALE GENOMIC DNA]</scope>
    <source>
        <strain evidence="9 10">A52C2</strain>
    </source>
</reference>
<evidence type="ECO:0000256" key="1">
    <source>
        <dbReference type="ARBA" id="ARBA00004651"/>
    </source>
</evidence>
<evidence type="ECO:0000256" key="8">
    <source>
        <dbReference type="SAM" id="Phobius"/>
    </source>
</evidence>
<keyword evidence="6 8" id="KW-1133">Transmembrane helix</keyword>
<keyword evidence="5 8" id="KW-0812">Transmembrane</keyword>
<dbReference type="PANTHER" id="PTHR30472:SF37">
    <property type="entry name" value="FE(3+) DICITRATE TRANSPORT SYSTEM PERMEASE PROTEIN FECD-RELATED"/>
    <property type="match status" value="1"/>
</dbReference>
<dbReference type="GO" id="GO:0005886">
    <property type="term" value="C:plasma membrane"/>
    <property type="evidence" value="ECO:0007669"/>
    <property type="project" value="UniProtKB-SubCell"/>
</dbReference>
<dbReference type="STRING" id="1855383.SAMN05216548_10366"/>
<keyword evidence="4" id="KW-1003">Cell membrane</keyword>
<evidence type="ECO:0000313" key="9">
    <source>
        <dbReference type="EMBL" id="SEQ20678.1"/>
    </source>
</evidence>
<dbReference type="GO" id="GO:0033214">
    <property type="term" value="P:siderophore-iron import into cell"/>
    <property type="evidence" value="ECO:0007669"/>
    <property type="project" value="TreeGrafter"/>
</dbReference>
<organism evidence="9 10">
    <name type="scientific">Faunimonas pinastri</name>
    <dbReference type="NCBI Taxonomy" id="1855383"/>
    <lineage>
        <taxon>Bacteria</taxon>
        <taxon>Pseudomonadati</taxon>
        <taxon>Pseudomonadota</taxon>
        <taxon>Alphaproteobacteria</taxon>
        <taxon>Hyphomicrobiales</taxon>
        <taxon>Afifellaceae</taxon>
        <taxon>Faunimonas</taxon>
    </lineage>
</organism>
<feature type="transmembrane region" description="Helical" evidence="8">
    <location>
        <begin position="72"/>
        <end position="93"/>
    </location>
</feature>
<dbReference type="Proteomes" id="UP000199647">
    <property type="component" value="Unassembled WGS sequence"/>
</dbReference>
<dbReference type="PANTHER" id="PTHR30472">
    <property type="entry name" value="FERRIC ENTEROBACTIN TRANSPORT SYSTEM PERMEASE PROTEIN"/>
    <property type="match status" value="1"/>
</dbReference>
<evidence type="ECO:0000256" key="3">
    <source>
        <dbReference type="ARBA" id="ARBA00022448"/>
    </source>
</evidence>
<dbReference type="AlphaFoldDB" id="A0A1H9E704"/>
<dbReference type="InterPro" id="IPR000522">
    <property type="entry name" value="ABC_transptr_permease_BtuC"/>
</dbReference>
<evidence type="ECO:0000256" key="2">
    <source>
        <dbReference type="ARBA" id="ARBA00007935"/>
    </source>
</evidence>
<gene>
    <name evidence="9" type="ORF">SAMN05216548_10366</name>
</gene>
<comment type="similarity">
    <text evidence="2">Belongs to the binding-protein-dependent transport system permease family. FecCD subfamily.</text>
</comment>
<evidence type="ECO:0000313" key="10">
    <source>
        <dbReference type="Proteomes" id="UP000199647"/>
    </source>
</evidence>
<comment type="subcellular location">
    <subcellularLocation>
        <location evidence="1">Cell membrane</location>
        <topology evidence="1">Multi-pass membrane protein</topology>
    </subcellularLocation>
</comment>
<evidence type="ECO:0000256" key="4">
    <source>
        <dbReference type="ARBA" id="ARBA00022475"/>
    </source>
</evidence>
<feature type="transmembrane region" description="Helical" evidence="8">
    <location>
        <begin position="35"/>
        <end position="60"/>
    </location>
</feature>
<sequence length="127" mass="13285">MEKLQSSNIAEPLFPPGVATTTALGVGLRGSQMSVLLLAALLTADGTLIVGPMSFIGLMAPHLADMPGLRHLALQMLGAALLGALLLVIADWVGRMVLFPNELPAGLVVTLLGAPCFICLMRREQGR</sequence>
<proteinExistence type="inferred from homology"/>
<dbReference type="EMBL" id="FOFG01000003">
    <property type="protein sequence ID" value="SEQ20678.1"/>
    <property type="molecule type" value="Genomic_DNA"/>
</dbReference>
<keyword evidence="10" id="KW-1185">Reference proteome</keyword>
<feature type="transmembrane region" description="Helical" evidence="8">
    <location>
        <begin position="105"/>
        <end position="121"/>
    </location>
</feature>
<dbReference type="GO" id="GO:0022857">
    <property type="term" value="F:transmembrane transporter activity"/>
    <property type="evidence" value="ECO:0007669"/>
    <property type="project" value="InterPro"/>
</dbReference>
<dbReference type="SUPFAM" id="SSF81345">
    <property type="entry name" value="ABC transporter involved in vitamin B12 uptake, BtuC"/>
    <property type="match status" value="1"/>
</dbReference>
<accession>A0A1H9E704</accession>
<keyword evidence="3" id="KW-0813">Transport</keyword>
<dbReference type="Pfam" id="PF01032">
    <property type="entry name" value="FecCD"/>
    <property type="match status" value="1"/>
</dbReference>
<dbReference type="InterPro" id="IPR037294">
    <property type="entry name" value="ABC_BtuC-like"/>
</dbReference>
<keyword evidence="7 8" id="KW-0472">Membrane</keyword>
<evidence type="ECO:0000256" key="7">
    <source>
        <dbReference type="ARBA" id="ARBA00023136"/>
    </source>
</evidence>
<evidence type="ECO:0000256" key="5">
    <source>
        <dbReference type="ARBA" id="ARBA00022692"/>
    </source>
</evidence>
<protein>
    <submittedName>
        <fullName evidence="9">Iron complex transport system permease protein</fullName>
    </submittedName>
</protein>